<evidence type="ECO:0000256" key="2">
    <source>
        <dbReference type="ARBA" id="ARBA00004532"/>
    </source>
</evidence>
<evidence type="ECO:0000256" key="4">
    <source>
        <dbReference type="ARBA" id="ARBA00023298"/>
    </source>
</evidence>
<keyword evidence="5" id="KW-0166">Nematocyst</keyword>
<name>A0AAN9BEJ2_9CAEN</name>
<protein>
    <submittedName>
        <fullName evidence="7">Uncharacterized protein</fullName>
    </submittedName>
</protein>
<keyword evidence="4" id="KW-0472">Membrane</keyword>
<keyword evidence="8" id="KW-1185">Reference proteome</keyword>
<proteinExistence type="predicted"/>
<evidence type="ECO:0000313" key="8">
    <source>
        <dbReference type="Proteomes" id="UP001374579"/>
    </source>
</evidence>
<dbReference type="PANTHER" id="PTHR40388:SF1">
    <property type="entry name" value="BRYOPORIN"/>
    <property type="match status" value="1"/>
</dbReference>
<gene>
    <name evidence="7" type="ORF">V1264_019077</name>
</gene>
<dbReference type="SUPFAM" id="SSF63724">
    <property type="entry name" value="Cytolysin/lectin"/>
    <property type="match status" value="1"/>
</dbReference>
<dbReference type="Proteomes" id="UP001374579">
    <property type="component" value="Unassembled WGS sequence"/>
</dbReference>
<comment type="caution">
    <text evidence="7">The sequence shown here is derived from an EMBL/GenBank/DDBJ whole genome shotgun (WGS) entry which is preliminary data.</text>
</comment>
<dbReference type="Gene3D" id="2.60.270.20">
    <property type="entry name" value="Cytolysin/lectin"/>
    <property type="match status" value="1"/>
</dbReference>
<reference evidence="7 8" key="1">
    <citation type="submission" date="2024-02" db="EMBL/GenBank/DDBJ databases">
        <title>Chromosome-scale genome assembly of the rough periwinkle Littorina saxatilis.</title>
        <authorList>
            <person name="De Jode A."/>
            <person name="Faria R."/>
            <person name="Formenti G."/>
            <person name="Sims Y."/>
            <person name="Smith T.P."/>
            <person name="Tracey A."/>
            <person name="Wood J.M.D."/>
            <person name="Zagrodzka Z.B."/>
            <person name="Johannesson K."/>
            <person name="Butlin R.K."/>
            <person name="Leder E.H."/>
        </authorList>
    </citation>
    <scope>NUCLEOTIDE SEQUENCE [LARGE SCALE GENOMIC DNA]</scope>
    <source>
        <strain evidence="7">Snail1</strain>
        <tissue evidence="7">Muscle</tissue>
    </source>
</reference>
<feature type="signal peptide" evidence="6">
    <location>
        <begin position="1"/>
        <end position="21"/>
    </location>
</feature>
<keyword evidence="4" id="KW-1053">Target membrane</keyword>
<evidence type="ECO:0000256" key="6">
    <source>
        <dbReference type="SAM" id="SignalP"/>
    </source>
</evidence>
<dbReference type="GO" id="GO:0042151">
    <property type="term" value="C:nematocyst"/>
    <property type="evidence" value="ECO:0007669"/>
    <property type="project" value="UniProtKB-SubCell"/>
</dbReference>
<dbReference type="InterPro" id="IPR050677">
    <property type="entry name" value="Actinoporin_PFT"/>
</dbReference>
<organism evidence="7 8">
    <name type="scientific">Littorina saxatilis</name>
    <dbReference type="NCBI Taxonomy" id="31220"/>
    <lineage>
        <taxon>Eukaryota</taxon>
        <taxon>Metazoa</taxon>
        <taxon>Spiralia</taxon>
        <taxon>Lophotrochozoa</taxon>
        <taxon>Mollusca</taxon>
        <taxon>Gastropoda</taxon>
        <taxon>Caenogastropoda</taxon>
        <taxon>Littorinimorpha</taxon>
        <taxon>Littorinoidea</taxon>
        <taxon>Littorinidae</taxon>
        <taxon>Littorina</taxon>
    </lineage>
</organism>
<sequence length="240" mass="26183">MAQTVFLCLLGLLFGWQSVEAKSCYPDLAQAALAGVLDGPFLSGTTLEALTFGDGYRVTCALQVENWTRYNLSNPVIHMNHGQISKAPPATIDSGYREVTVTRKTSGTATGTSGTVSWEVEGLDRRVYLMWSAPFNFDFYSNWLGVGVSAPGYTGHPGGDDLFEQMYNHGDSDTIKFERKKFNGDMTPVKFGDKDIQLYGTMVNSHEAIGKVSIRPVDLADLADDVRAHLCDKNGNPLVG</sequence>
<feature type="chain" id="PRO_5042905820" evidence="6">
    <location>
        <begin position="22"/>
        <end position="240"/>
    </location>
</feature>
<comment type="subcellular location">
    <subcellularLocation>
        <location evidence="2">Nematocyst</location>
    </subcellularLocation>
    <subcellularLocation>
        <location evidence="1">Target cell membrane</location>
    </subcellularLocation>
</comment>
<accession>A0AAN9BEJ2</accession>
<evidence type="ECO:0000256" key="1">
    <source>
        <dbReference type="ARBA" id="ARBA00004175"/>
    </source>
</evidence>
<evidence type="ECO:0000256" key="3">
    <source>
        <dbReference type="ARBA" id="ARBA00022537"/>
    </source>
</evidence>
<dbReference type="EMBL" id="JBAMIC010000008">
    <property type="protein sequence ID" value="KAK7104340.1"/>
    <property type="molecule type" value="Genomic_DNA"/>
</dbReference>
<dbReference type="InterPro" id="IPR015926">
    <property type="entry name" value="Cytolysin/lectin"/>
</dbReference>
<dbReference type="PANTHER" id="PTHR40388">
    <property type="entry name" value="BRYOPORIN"/>
    <property type="match status" value="1"/>
</dbReference>
<dbReference type="GO" id="GO:0044218">
    <property type="term" value="C:other organism cell membrane"/>
    <property type="evidence" value="ECO:0007669"/>
    <property type="project" value="UniProtKB-KW"/>
</dbReference>
<keyword evidence="3" id="KW-1052">Target cell membrane</keyword>
<evidence type="ECO:0000256" key="5">
    <source>
        <dbReference type="ARBA" id="ARBA00023331"/>
    </source>
</evidence>
<evidence type="ECO:0000313" key="7">
    <source>
        <dbReference type="EMBL" id="KAK7104340.1"/>
    </source>
</evidence>
<dbReference type="AlphaFoldDB" id="A0AAN9BEJ2"/>
<keyword evidence="6" id="KW-0732">Signal</keyword>